<proteinExistence type="inferred from homology"/>
<keyword evidence="2" id="KW-0813">Transport</keyword>
<gene>
    <name evidence="5" type="ORF">JHE00_32895</name>
</gene>
<dbReference type="PIRSF" id="PIRSF002741">
    <property type="entry name" value="MppA"/>
    <property type="match status" value="1"/>
</dbReference>
<dbReference type="PROSITE" id="PS51257">
    <property type="entry name" value="PROKAR_LIPOPROTEIN"/>
    <property type="match status" value="1"/>
</dbReference>
<dbReference type="Proteomes" id="UP000635245">
    <property type="component" value="Unassembled WGS sequence"/>
</dbReference>
<dbReference type="InterPro" id="IPR030678">
    <property type="entry name" value="Peptide/Ni-bd"/>
</dbReference>
<dbReference type="GO" id="GO:1904680">
    <property type="term" value="F:peptide transmembrane transporter activity"/>
    <property type="evidence" value="ECO:0007669"/>
    <property type="project" value="TreeGrafter"/>
</dbReference>
<accession>A0A934QZL5</accession>
<dbReference type="InterPro" id="IPR039424">
    <property type="entry name" value="SBP_5"/>
</dbReference>
<dbReference type="CDD" id="cd00995">
    <property type="entry name" value="PBP2_NikA_DppA_OppA_like"/>
    <property type="match status" value="1"/>
</dbReference>
<dbReference type="PANTHER" id="PTHR30290">
    <property type="entry name" value="PERIPLASMIC BINDING COMPONENT OF ABC TRANSPORTER"/>
    <property type="match status" value="1"/>
</dbReference>
<comment type="similarity">
    <text evidence="1">Belongs to the bacterial solute-binding protein 5 family.</text>
</comment>
<evidence type="ECO:0000256" key="2">
    <source>
        <dbReference type="ARBA" id="ARBA00022448"/>
    </source>
</evidence>
<dbReference type="Gene3D" id="3.40.190.10">
    <property type="entry name" value="Periplasmic binding protein-like II"/>
    <property type="match status" value="1"/>
</dbReference>
<dbReference type="InterPro" id="IPR000914">
    <property type="entry name" value="SBP_5_dom"/>
</dbReference>
<protein>
    <submittedName>
        <fullName evidence="5">ABC transporter substrate-binding protein</fullName>
    </submittedName>
</protein>
<dbReference type="RefSeq" id="WP_200325818.1">
    <property type="nucleotide sequence ID" value="NZ_JAENJH010000014.1"/>
</dbReference>
<evidence type="ECO:0000256" key="3">
    <source>
        <dbReference type="ARBA" id="ARBA00022729"/>
    </source>
</evidence>
<dbReference type="AlphaFoldDB" id="A0A934QZL5"/>
<evidence type="ECO:0000256" key="1">
    <source>
        <dbReference type="ARBA" id="ARBA00005695"/>
    </source>
</evidence>
<sequence>MTNKVRALGVAAAVTVGLSACTTGGAGGTGTIQTAINAAPTTFSPWTAETRDDYDVSRLLFDTLVRRGADNKIVPALATSWESTPTEASFTIRDGATCADGTPITAEVVQNSLHAMATAEGSVFRKIVFGPGRPTISADNAAKTVTVELAQPWQDLVQGMSLVATGIVCPAGLENPEGLRRGSVKGAFSGPYVLSASSHGVSYTFALRKGFTGWPDYGDTASRGKPAQTVQVDVMPNGSSRANALLTGGMDIGTISTQDMTRFDGDEGYTAQRLPSSSLFVLFNEREGTVFADEEVRRAVVQTLSRKSFNSAATAGLGDLATTFSHDAVPCASTDSSVLIEQDVEAAKPVLRGKTIRILGLEVIGPQGAGNTYIAEALRAAGATVEIDNVDVATWSTTGTGEPDAWDLTVFAGINAGGTMYGALSPVVGPPTEAGGANWSGTEHKDVLAMVDEAMREPDDRTRCGIYQRVQETLIEGAHVMPLSYLPAQLTTRSGFSVQVHNDQVDVATMQIDGEG</sequence>
<evidence type="ECO:0000259" key="4">
    <source>
        <dbReference type="Pfam" id="PF00496"/>
    </source>
</evidence>
<reference evidence="5" key="1">
    <citation type="submission" date="2020-12" db="EMBL/GenBank/DDBJ databases">
        <title>Prauserella sp. ASG 168, a novel actinomycete isolated from cave rock.</title>
        <authorList>
            <person name="Suriyachadkun C."/>
        </authorList>
    </citation>
    <scope>NUCLEOTIDE SEQUENCE</scope>
    <source>
        <strain evidence="5">ASG 168</strain>
    </source>
</reference>
<comment type="caution">
    <text evidence="5">The sequence shown here is derived from an EMBL/GenBank/DDBJ whole genome shotgun (WGS) entry which is preliminary data.</text>
</comment>
<feature type="domain" description="Solute-binding protein family 5" evidence="4">
    <location>
        <begin position="72"/>
        <end position="403"/>
    </location>
</feature>
<dbReference type="GO" id="GO:0015833">
    <property type="term" value="P:peptide transport"/>
    <property type="evidence" value="ECO:0007669"/>
    <property type="project" value="TreeGrafter"/>
</dbReference>
<dbReference type="Pfam" id="PF00496">
    <property type="entry name" value="SBP_bac_5"/>
    <property type="match status" value="1"/>
</dbReference>
<name>A0A934QZL5_9PSEU</name>
<keyword evidence="3" id="KW-0732">Signal</keyword>
<dbReference type="GO" id="GO:0043190">
    <property type="term" value="C:ATP-binding cassette (ABC) transporter complex"/>
    <property type="evidence" value="ECO:0007669"/>
    <property type="project" value="InterPro"/>
</dbReference>
<dbReference type="EMBL" id="JAENJH010000014">
    <property type="protein sequence ID" value="MBK1789155.1"/>
    <property type="molecule type" value="Genomic_DNA"/>
</dbReference>
<organism evidence="5 6">
    <name type="scientific">Prauserella cavernicola</name>
    <dbReference type="NCBI Taxonomy" id="2800127"/>
    <lineage>
        <taxon>Bacteria</taxon>
        <taxon>Bacillati</taxon>
        <taxon>Actinomycetota</taxon>
        <taxon>Actinomycetes</taxon>
        <taxon>Pseudonocardiales</taxon>
        <taxon>Pseudonocardiaceae</taxon>
        <taxon>Prauserella</taxon>
    </lineage>
</organism>
<evidence type="ECO:0000313" key="6">
    <source>
        <dbReference type="Proteomes" id="UP000635245"/>
    </source>
</evidence>
<dbReference type="Gene3D" id="3.10.105.10">
    <property type="entry name" value="Dipeptide-binding Protein, Domain 3"/>
    <property type="match status" value="1"/>
</dbReference>
<keyword evidence="6" id="KW-1185">Reference proteome</keyword>
<dbReference type="GO" id="GO:0042597">
    <property type="term" value="C:periplasmic space"/>
    <property type="evidence" value="ECO:0007669"/>
    <property type="project" value="UniProtKB-ARBA"/>
</dbReference>
<dbReference type="SUPFAM" id="SSF53850">
    <property type="entry name" value="Periplasmic binding protein-like II"/>
    <property type="match status" value="1"/>
</dbReference>
<evidence type="ECO:0000313" key="5">
    <source>
        <dbReference type="EMBL" id="MBK1789155.1"/>
    </source>
</evidence>
<dbReference type="PANTHER" id="PTHR30290:SF9">
    <property type="entry name" value="OLIGOPEPTIDE-BINDING PROTEIN APPA"/>
    <property type="match status" value="1"/>
</dbReference>